<dbReference type="EC" id="3.1.4.-" evidence="2"/>
<dbReference type="Gene3D" id="3.60.21.10">
    <property type="match status" value="1"/>
</dbReference>
<dbReference type="Pfam" id="PF12850">
    <property type="entry name" value="Metallophos_2"/>
    <property type="match status" value="1"/>
</dbReference>
<dbReference type="AlphaFoldDB" id="A0A160ILL3"/>
<name>A0A160ILL3_9BACL</name>
<dbReference type="InterPro" id="IPR000979">
    <property type="entry name" value="Phosphodiesterase_MJ0936/Vps29"/>
</dbReference>
<evidence type="ECO:0000259" key="3">
    <source>
        <dbReference type="Pfam" id="PF12850"/>
    </source>
</evidence>
<accession>A0A160ILL3</accession>
<dbReference type="PANTHER" id="PTHR11124">
    <property type="entry name" value="VACUOLAR SORTING PROTEIN VPS29"/>
    <property type="match status" value="1"/>
</dbReference>
<evidence type="ECO:0000313" key="4">
    <source>
        <dbReference type="EMBL" id="ANC76991.1"/>
    </source>
</evidence>
<feature type="domain" description="Calcineurin-like phosphoesterase" evidence="3">
    <location>
        <begin position="3"/>
        <end position="154"/>
    </location>
</feature>
<organism evidence="4 5">
    <name type="scientific">Fictibacillus phosphorivorans</name>
    <dbReference type="NCBI Taxonomy" id="1221500"/>
    <lineage>
        <taxon>Bacteria</taxon>
        <taxon>Bacillati</taxon>
        <taxon>Bacillota</taxon>
        <taxon>Bacilli</taxon>
        <taxon>Bacillales</taxon>
        <taxon>Fictibacillaceae</taxon>
        <taxon>Fictibacillus</taxon>
    </lineage>
</organism>
<dbReference type="InterPro" id="IPR029052">
    <property type="entry name" value="Metallo-depent_PP-like"/>
</dbReference>
<dbReference type="GO" id="GO:0016787">
    <property type="term" value="F:hydrolase activity"/>
    <property type="evidence" value="ECO:0007669"/>
    <property type="project" value="UniProtKB-UniRule"/>
</dbReference>
<comment type="cofactor">
    <cofactor evidence="2">
        <name>a divalent metal cation</name>
        <dbReference type="ChEBI" id="CHEBI:60240"/>
    </cofactor>
</comment>
<sequence>MKKILIISDTHMPKKGKIFPSPLLEVLKKDIDYIFHAGDWTAESVYEELRTFAPLFGVKGNVDKEIWSNTLPEKILVDIEDIKIAMVHGHLGKGRSTPERAYRECEGDSADLIIFGHSHIPFHERKGSTILFNPGSPTDKRRQKQFSFGILMIHQSTITLNHHYFS</sequence>
<evidence type="ECO:0000256" key="2">
    <source>
        <dbReference type="RuleBase" id="RU362039"/>
    </source>
</evidence>
<keyword evidence="2" id="KW-0479">Metal-binding</keyword>
<dbReference type="NCBIfam" id="TIGR00040">
    <property type="entry name" value="yfcE"/>
    <property type="match status" value="1"/>
</dbReference>
<dbReference type="RefSeq" id="WP_082861363.1">
    <property type="nucleotide sequence ID" value="NZ_CP015378.1"/>
</dbReference>
<dbReference type="STRING" id="1221500.ABE65_009315"/>
<reference evidence="4 5" key="1">
    <citation type="submission" date="2016-04" db="EMBL/GenBank/DDBJ databases">
        <title>Complete genome sequence of Fictibacillus phosphorivorans G25-29, a strain toxic to nematodes.</title>
        <authorList>
            <person name="Zheng Z."/>
        </authorList>
    </citation>
    <scope>NUCLEOTIDE SEQUENCE [LARGE SCALE GENOMIC DNA]</scope>
    <source>
        <strain evidence="4 5">G25-29</strain>
    </source>
</reference>
<protein>
    <recommendedName>
        <fullName evidence="2">Phosphoesterase</fullName>
        <ecNumber evidence="2">3.1.4.-</ecNumber>
    </recommendedName>
</protein>
<gene>
    <name evidence="4" type="ORF">ABE65_009315</name>
</gene>
<dbReference type="GO" id="GO:0046872">
    <property type="term" value="F:metal ion binding"/>
    <property type="evidence" value="ECO:0007669"/>
    <property type="project" value="UniProtKB-KW"/>
</dbReference>
<comment type="similarity">
    <text evidence="1 2">Belongs to the metallophosphoesterase superfamily. YfcE family.</text>
</comment>
<dbReference type="KEGG" id="fpn:ABE65_009315"/>
<dbReference type="InterPro" id="IPR024654">
    <property type="entry name" value="Calcineurin-like_PHP_lpxH"/>
</dbReference>
<dbReference type="SUPFAM" id="SSF56300">
    <property type="entry name" value="Metallo-dependent phosphatases"/>
    <property type="match status" value="1"/>
</dbReference>
<evidence type="ECO:0000313" key="5">
    <source>
        <dbReference type="Proteomes" id="UP000076623"/>
    </source>
</evidence>
<dbReference type="EMBL" id="CP015378">
    <property type="protein sequence ID" value="ANC76991.1"/>
    <property type="molecule type" value="Genomic_DNA"/>
</dbReference>
<keyword evidence="5" id="KW-1185">Reference proteome</keyword>
<proteinExistence type="inferred from homology"/>
<dbReference type="Proteomes" id="UP000076623">
    <property type="component" value="Chromosome"/>
</dbReference>
<evidence type="ECO:0000256" key="1">
    <source>
        <dbReference type="ARBA" id="ARBA00008950"/>
    </source>
</evidence>